<evidence type="ECO:0000313" key="3">
    <source>
        <dbReference type="Proteomes" id="UP000194236"/>
    </source>
</evidence>
<dbReference type="Gene3D" id="3.40.710.10">
    <property type="entry name" value="DD-peptidase/beta-lactamase superfamily"/>
    <property type="match status" value="1"/>
</dbReference>
<dbReference type="SUPFAM" id="SSF56601">
    <property type="entry name" value="beta-lactamase/transpeptidase-like"/>
    <property type="match status" value="1"/>
</dbReference>
<dbReference type="GO" id="GO:0005739">
    <property type="term" value="C:mitochondrion"/>
    <property type="evidence" value="ECO:0007669"/>
    <property type="project" value="TreeGrafter"/>
</dbReference>
<evidence type="ECO:0000313" key="2">
    <source>
        <dbReference type="EMBL" id="OTF79749.1"/>
    </source>
</evidence>
<feature type="domain" description="Beta-lactamase-related" evidence="1">
    <location>
        <begin position="91"/>
        <end position="442"/>
    </location>
</feature>
<dbReference type="PANTHER" id="PTHR46520:SF1">
    <property type="entry name" value="SERINE BETA-LACTAMASE-LIKE PROTEIN LACTB, MITOCHONDRIAL"/>
    <property type="match status" value="1"/>
</dbReference>
<proteinExistence type="predicted"/>
<keyword evidence="3" id="KW-1185">Reference proteome</keyword>
<protein>
    <recommendedName>
        <fullName evidence="1">Beta-lactamase-related domain-containing protein</fullName>
    </recommendedName>
</protein>
<dbReference type="GO" id="GO:0008233">
    <property type="term" value="F:peptidase activity"/>
    <property type="evidence" value="ECO:0007669"/>
    <property type="project" value="TreeGrafter"/>
</dbReference>
<dbReference type="Pfam" id="PF00144">
    <property type="entry name" value="Beta-lactamase"/>
    <property type="match status" value="1"/>
</dbReference>
<dbReference type="GO" id="GO:0006508">
    <property type="term" value="P:proteolysis"/>
    <property type="evidence" value="ECO:0007669"/>
    <property type="project" value="TreeGrafter"/>
</dbReference>
<dbReference type="PANTHER" id="PTHR46520">
    <property type="entry name" value="SERINE BETA-LACTAMASE-LIKE PROTEIN LACTB, MITOCHONDRIAL"/>
    <property type="match status" value="1"/>
</dbReference>
<reference evidence="2 3" key="1">
    <citation type="submission" date="2017-03" db="EMBL/GenBank/DDBJ databases">
        <title>Genome Survey of Euroglyphus maynei.</title>
        <authorList>
            <person name="Arlian L.G."/>
            <person name="Morgan M.S."/>
            <person name="Rider S.D."/>
        </authorList>
    </citation>
    <scope>NUCLEOTIDE SEQUENCE [LARGE SCALE GENOMIC DNA]</scope>
    <source>
        <strain evidence="2">Arlian Lab</strain>
        <tissue evidence="2">Whole body</tissue>
    </source>
</reference>
<dbReference type="AlphaFoldDB" id="A0A1Y3BFQ9"/>
<evidence type="ECO:0000259" key="1">
    <source>
        <dbReference type="Pfam" id="PF00144"/>
    </source>
</evidence>
<dbReference type="InterPro" id="IPR001466">
    <property type="entry name" value="Beta-lactam-related"/>
</dbReference>
<accession>A0A1Y3BFQ9</accession>
<comment type="caution">
    <text evidence="2">The sequence shown here is derived from an EMBL/GenBank/DDBJ whole genome shotgun (WGS) entry which is preliminary data.</text>
</comment>
<sequence>MEVVVIVMPINAGKTWKTLGWITFGSLSTYGFLNQYPDYVSIERKNVESFTKSDNELSDKVKISRQNNSGKVIRARSLEKAIDKSRQQLLQWKIKQTIPGYVIGVSVQGENVWTEGQGLADIENKVPCHQGTVMRIASISKSITGTMLAKMAEDDKINLDGSIYDYLNDGQFPRKKWQNETVDITVRQLAAHVGGIRSYKTEEEKKESADFYSKEFYLKDSFPTVTESLGLFKDDPLVAKPGTKFHYSTFAYTLIAAVMETKMESKDFAKDYEKFIRNELGLLHTHLDRNDTIIGDRSRHYCRDGKSGEIRNVPYVDNSYKWAGGGLLSNIPDLLQYGNLMLYSYLGVDHKGRVGFLRKSTVEEMWKPLENSSPNWQQDKSKGYGLGFSVVRDGHGNRRAYAAEPLFDNCAMHSGGAVGATSILVIEPENEIVVAIIANLQEAGQISAMGLEIAKIFSTSATSTAQLDDPSQL</sequence>
<gene>
    <name evidence="2" type="ORF">BLA29_002729</name>
</gene>
<dbReference type="GO" id="GO:0019216">
    <property type="term" value="P:regulation of lipid metabolic process"/>
    <property type="evidence" value="ECO:0007669"/>
    <property type="project" value="TreeGrafter"/>
</dbReference>
<dbReference type="InterPro" id="IPR052794">
    <property type="entry name" value="Mito_Ser_Protease_LACTB"/>
</dbReference>
<dbReference type="InterPro" id="IPR012338">
    <property type="entry name" value="Beta-lactam/transpept-like"/>
</dbReference>
<dbReference type="Proteomes" id="UP000194236">
    <property type="component" value="Unassembled WGS sequence"/>
</dbReference>
<dbReference type="EMBL" id="MUJZ01021573">
    <property type="protein sequence ID" value="OTF79749.1"/>
    <property type="molecule type" value="Genomic_DNA"/>
</dbReference>
<organism evidence="2 3">
    <name type="scientific">Euroglyphus maynei</name>
    <name type="common">Mayne's house dust mite</name>
    <dbReference type="NCBI Taxonomy" id="6958"/>
    <lineage>
        <taxon>Eukaryota</taxon>
        <taxon>Metazoa</taxon>
        <taxon>Ecdysozoa</taxon>
        <taxon>Arthropoda</taxon>
        <taxon>Chelicerata</taxon>
        <taxon>Arachnida</taxon>
        <taxon>Acari</taxon>
        <taxon>Acariformes</taxon>
        <taxon>Sarcoptiformes</taxon>
        <taxon>Astigmata</taxon>
        <taxon>Psoroptidia</taxon>
        <taxon>Analgoidea</taxon>
        <taxon>Pyroglyphidae</taxon>
        <taxon>Pyroglyphinae</taxon>
        <taxon>Euroglyphus</taxon>
    </lineage>
</organism>
<dbReference type="OrthoDB" id="5946976at2759"/>
<name>A0A1Y3BFQ9_EURMA</name>